<protein>
    <submittedName>
        <fullName evidence="2">Uncharacterized protein</fullName>
    </submittedName>
</protein>
<name>A0A914YKW2_9BILA</name>
<sequence>MEMEPRNMTNSTLGHVHHLWGRFLSESRGVRLHGVFNHNLVLQIVAALGDLTENLDMSHFEFLNRFGRIRSFIIQAPLLRSFLFDSRSTDNPNLLTTMKWLEHCYVRQANFDTLLIVSDDIPNIQHMGFMINNRVMPITHDDSDITFINDVIFDDGVAAMMNHFQMHRYGDTEYHLPGAQYETRAYVMFAGLVKGRHFTFLFLVNEAVDFSR</sequence>
<dbReference type="AlphaFoldDB" id="A0A914YKW2"/>
<evidence type="ECO:0000313" key="1">
    <source>
        <dbReference type="Proteomes" id="UP000887577"/>
    </source>
</evidence>
<keyword evidence="1" id="KW-1185">Reference proteome</keyword>
<evidence type="ECO:0000313" key="2">
    <source>
        <dbReference type="WBParaSite" id="PSU_v2.g17966.t1"/>
    </source>
</evidence>
<accession>A0A914YKW2</accession>
<proteinExistence type="predicted"/>
<dbReference type="Proteomes" id="UP000887577">
    <property type="component" value="Unplaced"/>
</dbReference>
<dbReference type="WBParaSite" id="PSU_v2.g17966.t1">
    <property type="protein sequence ID" value="PSU_v2.g17966.t1"/>
    <property type="gene ID" value="PSU_v2.g17966"/>
</dbReference>
<organism evidence="1 2">
    <name type="scientific">Panagrolaimus superbus</name>
    <dbReference type="NCBI Taxonomy" id="310955"/>
    <lineage>
        <taxon>Eukaryota</taxon>
        <taxon>Metazoa</taxon>
        <taxon>Ecdysozoa</taxon>
        <taxon>Nematoda</taxon>
        <taxon>Chromadorea</taxon>
        <taxon>Rhabditida</taxon>
        <taxon>Tylenchina</taxon>
        <taxon>Panagrolaimomorpha</taxon>
        <taxon>Panagrolaimoidea</taxon>
        <taxon>Panagrolaimidae</taxon>
        <taxon>Panagrolaimus</taxon>
    </lineage>
</organism>
<reference evidence="2" key="1">
    <citation type="submission" date="2022-11" db="UniProtKB">
        <authorList>
            <consortium name="WormBaseParasite"/>
        </authorList>
    </citation>
    <scope>IDENTIFICATION</scope>
</reference>